<organism evidence="2 3">
    <name type="scientific">Taibaiella chishuiensis</name>
    <dbReference type="NCBI Taxonomy" id="1434707"/>
    <lineage>
        <taxon>Bacteria</taxon>
        <taxon>Pseudomonadati</taxon>
        <taxon>Bacteroidota</taxon>
        <taxon>Chitinophagia</taxon>
        <taxon>Chitinophagales</taxon>
        <taxon>Chitinophagaceae</taxon>
        <taxon>Taibaiella</taxon>
    </lineage>
</organism>
<dbReference type="RefSeq" id="WP_106525463.1">
    <property type="nucleotide sequence ID" value="NZ_PYGD01000018.1"/>
</dbReference>
<keyword evidence="3" id="KW-1185">Reference proteome</keyword>
<sequence length="209" mass="23670">MEKLDLSRKYKSYFKAATQPELVDIEPARFISITGQGDPDGPAYAACLEALYSVAYAIKFRFKNEGADFVVSKLEGLWWYDEERYKDVTMAGTPGSVPRSEWLYRMMIRMPEFVTEAAVQEGIRVARAKKPAARVGDVGFFTLHEGTCVQMLHVGPFDKEPESLALMLEMIAAKGLRRNGLHHEIYLSDFRKTSPDKCRTILREPVLAP</sequence>
<accession>A0A2P8CPP6</accession>
<name>A0A2P8CPP6_9BACT</name>
<feature type="domain" description="GyrI-like small molecule binding" evidence="1">
    <location>
        <begin position="19"/>
        <end position="202"/>
    </location>
</feature>
<evidence type="ECO:0000313" key="2">
    <source>
        <dbReference type="EMBL" id="PSK86948.1"/>
    </source>
</evidence>
<dbReference type="InterPro" id="IPR029442">
    <property type="entry name" value="GyrI-like"/>
</dbReference>
<protein>
    <recommendedName>
        <fullName evidence="1">GyrI-like small molecule binding domain-containing protein</fullName>
    </recommendedName>
</protein>
<evidence type="ECO:0000259" key="1">
    <source>
        <dbReference type="Pfam" id="PF06445"/>
    </source>
</evidence>
<dbReference type="AlphaFoldDB" id="A0A2P8CPP6"/>
<dbReference type="InterPro" id="IPR011256">
    <property type="entry name" value="Reg_factor_effector_dom_sf"/>
</dbReference>
<proteinExistence type="predicted"/>
<reference evidence="2 3" key="1">
    <citation type="submission" date="2018-03" db="EMBL/GenBank/DDBJ databases">
        <title>Genomic Encyclopedia of Type Strains, Phase III (KMG-III): the genomes of soil and plant-associated and newly described type strains.</title>
        <authorList>
            <person name="Whitman W."/>
        </authorList>
    </citation>
    <scope>NUCLEOTIDE SEQUENCE [LARGE SCALE GENOMIC DNA]</scope>
    <source>
        <strain evidence="2 3">CGMCC 1.12700</strain>
    </source>
</reference>
<dbReference type="PIRSF" id="PIRSF031644">
    <property type="entry name" value="UCP031644"/>
    <property type="match status" value="1"/>
</dbReference>
<dbReference type="Proteomes" id="UP000240572">
    <property type="component" value="Unassembled WGS sequence"/>
</dbReference>
<gene>
    <name evidence="2" type="ORF">B0I18_1186</name>
</gene>
<dbReference type="EMBL" id="PYGD01000018">
    <property type="protein sequence ID" value="PSK86948.1"/>
    <property type="molecule type" value="Genomic_DNA"/>
</dbReference>
<comment type="caution">
    <text evidence="2">The sequence shown here is derived from an EMBL/GenBank/DDBJ whole genome shotgun (WGS) entry which is preliminary data.</text>
</comment>
<dbReference type="SUPFAM" id="SSF55136">
    <property type="entry name" value="Probable bacterial effector-binding domain"/>
    <property type="match status" value="1"/>
</dbReference>
<dbReference type="Gene3D" id="3.20.80.10">
    <property type="entry name" value="Regulatory factor, effector binding domain"/>
    <property type="match status" value="1"/>
</dbReference>
<dbReference type="Pfam" id="PF06445">
    <property type="entry name" value="GyrI-like"/>
    <property type="match status" value="1"/>
</dbReference>
<dbReference type="InterPro" id="IPR008319">
    <property type="entry name" value="GyrI-like_CCH_Lin2189-like"/>
</dbReference>
<evidence type="ECO:0000313" key="3">
    <source>
        <dbReference type="Proteomes" id="UP000240572"/>
    </source>
</evidence>
<dbReference type="OrthoDB" id="4772335at2"/>